<organism evidence="18 19">
    <name type="scientific">Neokomagataea anthophila</name>
    <dbReference type="NCBI Taxonomy" id="2826925"/>
    <lineage>
        <taxon>Bacteria</taxon>
        <taxon>Pseudomonadati</taxon>
        <taxon>Pseudomonadota</taxon>
        <taxon>Alphaproteobacteria</taxon>
        <taxon>Acetobacterales</taxon>
        <taxon>Acetobacteraceae</taxon>
        <taxon>Neokomagataea</taxon>
    </lineage>
</organism>
<dbReference type="PRINTS" id="PR00344">
    <property type="entry name" value="BCTRLSENSOR"/>
</dbReference>
<comment type="subcellular location">
    <subcellularLocation>
        <location evidence="2">Cell inner membrane</location>
        <topology evidence="2">Multi-pass membrane protein</topology>
    </subcellularLocation>
</comment>
<dbReference type="EC" id="2.7.13.3" evidence="3"/>
<dbReference type="InterPro" id="IPR036890">
    <property type="entry name" value="HATPase_C_sf"/>
</dbReference>
<accession>A0ABS5E9S2</accession>
<keyword evidence="12 15" id="KW-1133">Transmembrane helix</keyword>
<keyword evidence="5" id="KW-0997">Cell inner membrane</keyword>
<dbReference type="GO" id="GO:0016301">
    <property type="term" value="F:kinase activity"/>
    <property type="evidence" value="ECO:0007669"/>
    <property type="project" value="UniProtKB-KW"/>
</dbReference>
<evidence type="ECO:0000256" key="9">
    <source>
        <dbReference type="ARBA" id="ARBA00022741"/>
    </source>
</evidence>
<dbReference type="RefSeq" id="WP_211683239.1">
    <property type="nucleotide sequence ID" value="NZ_JAGRQH010000012.1"/>
</dbReference>
<feature type="transmembrane region" description="Helical" evidence="15">
    <location>
        <begin position="174"/>
        <end position="196"/>
    </location>
</feature>
<dbReference type="CDD" id="cd00075">
    <property type="entry name" value="HATPase"/>
    <property type="match status" value="1"/>
</dbReference>
<dbReference type="SMART" id="SM00387">
    <property type="entry name" value="HATPase_c"/>
    <property type="match status" value="1"/>
</dbReference>
<evidence type="ECO:0000259" key="17">
    <source>
        <dbReference type="PROSITE" id="PS50885"/>
    </source>
</evidence>
<dbReference type="Pfam" id="PF02518">
    <property type="entry name" value="HATPase_c"/>
    <property type="match status" value="1"/>
</dbReference>
<evidence type="ECO:0000256" key="12">
    <source>
        <dbReference type="ARBA" id="ARBA00022989"/>
    </source>
</evidence>
<dbReference type="PROSITE" id="PS50885">
    <property type="entry name" value="HAMP"/>
    <property type="match status" value="1"/>
</dbReference>
<evidence type="ECO:0000256" key="6">
    <source>
        <dbReference type="ARBA" id="ARBA00022553"/>
    </source>
</evidence>
<evidence type="ECO:0000256" key="2">
    <source>
        <dbReference type="ARBA" id="ARBA00004429"/>
    </source>
</evidence>
<keyword evidence="8 15" id="KW-0812">Transmembrane</keyword>
<dbReference type="InterPro" id="IPR003594">
    <property type="entry name" value="HATPase_dom"/>
</dbReference>
<comment type="caution">
    <text evidence="18">The sequence shown here is derived from an EMBL/GenBank/DDBJ whole genome shotgun (WGS) entry which is preliminary data.</text>
</comment>
<dbReference type="PROSITE" id="PS50109">
    <property type="entry name" value="HIS_KIN"/>
    <property type="match status" value="1"/>
</dbReference>
<keyword evidence="11" id="KW-0067">ATP-binding</keyword>
<dbReference type="EMBL" id="JAGRQH010000012">
    <property type="protein sequence ID" value="MBR0560655.1"/>
    <property type="molecule type" value="Genomic_DNA"/>
</dbReference>
<dbReference type="InterPro" id="IPR005467">
    <property type="entry name" value="His_kinase_dom"/>
</dbReference>
<dbReference type="SMART" id="SM00304">
    <property type="entry name" value="HAMP"/>
    <property type="match status" value="1"/>
</dbReference>
<name>A0ABS5E9S2_9PROT</name>
<keyword evidence="19" id="KW-1185">Reference proteome</keyword>
<dbReference type="InterPro" id="IPR050980">
    <property type="entry name" value="2C_sensor_his_kinase"/>
</dbReference>
<dbReference type="InterPro" id="IPR036097">
    <property type="entry name" value="HisK_dim/P_sf"/>
</dbReference>
<dbReference type="SUPFAM" id="SSF47384">
    <property type="entry name" value="Homodimeric domain of signal transducing histidine kinase"/>
    <property type="match status" value="1"/>
</dbReference>
<evidence type="ECO:0000256" key="1">
    <source>
        <dbReference type="ARBA" id="ARBA00000085"/>
    </source>
</evidence>
<keyword evidence="10 18" id="KW-0418">Kinase</keyword>
<dbReference type="PANTHER" id="PTHR44936:SF5">
    <property type="entry name" value="SENSOR HISTIDINE KINASE ENVZ"/>
    <property type="match status" value="1"/>
</dbReference>
<dbReference type="PANTHER" id="PTHR44936">
    <property type="entry name" value="SENSOR PROTEIN CREC"/>
    <property type="match status" value="1"/>
</dbReference>
<evidence type="ECO:0000256" key="5">
    <source>
        <dbReference type="ARBA" id="ARBA00022519"/>
    </source>
</evidence>
<dbReference type="Gene3D" id="3.30.565.10">
    <property type="entry name" value="Histidine kinase-like ATPase, C-terminal domain"/>
    <property type="match status" value="1"/>
</dbReference>
<feature type="transmembrane region" description="Helical" evidence="15">
    <location>
        <begin position="28"/>
        <end position="51"/>
    </location>
</feature>
<dbReference type="InterPro" id="IPR003660">
    <property type="entry name" value="HAMP_dom"/>
</dbReference>
<dbReference type="CDD" id="cd00082">
    <property type="entry name" value="HisKA"/>
    <property type="match status" value="1"/>
</dbReference>
<keyword evidence="7" id="KW-0808">Transferase</keyword>
<evidence type="ECO:0000256" key="4">
    <source>
        <dbReference type="ARBA" id="ARBA00022475"/>
    </source>
</evidence>
<keyword evidence="14 15" id="KW-0472">Membrane</keyword>
<dbReference type="SMART" id="SM00388">
    <property type="entry name" value="HisKA"/>
    <property type="match status" value="1"/>
</dbReference>
<evidence type="ECO:0000259" key="16">
    <source>
        <dbReference type="PROSITE" id="PS50109"/>
    </source>
</evidence>
<dbReference type="Proteomes" id="UP000677812">
    <property type="component" value="Unassembled WGS sequence"/>
</dbReference>
<evidence type="ECO:0000256" key="10">
    <source>
        <dbReference type="ARBA" id="ARBA00022777"/>
    </source>
</evidence>
<gene>
    <name evidence="18" type="ORF">KB213_11405</name>
</gene>
<dbReference type="InterPro" id="IPR003661">
    <property type="entry name" value="HisK_dim/P_dom"/>
</dbReference>
<evidence type="ECO:0000256" key="8">
    <source>
        <dbReference type="ARBA" id="ARBA00022692"/>
    </source>
</evidence>
<keyword evidence="4" id="KW-1003">Cell membrane</keyword>
<comment type="catalytic activity">
    <reaction evidence="1">
        <text>ATP + protein L-histidine = ADP + protein N-phospho-L-histidine.</text>
        <dbReference type="EC" id="2.7.13.3"/>
    </reaction>
</comment>
<evidence type="ECO:0000313" key="18">
    <source>
        <dbReference type="EMBL" id="MBR0560655.1"/>
    </source>
</evidence>
<reference evidence="18 19" key="1">
    <citation type="submission" date="2021-04" db="EMBL/GenBank/DDBJ databases">
        <title>The complete genome sequence of Neokomagataea sp. TBRC 2177.</title>
        <authorList>
            <person name="Charoenyingcharoen P."/>
            <person name="Yukphan P."/>
        </authorList>
    </citation>
    <scope>NUCLEOTIDE SEQUENCE [LARGE SCALE GENOMIC DNA]</scope>
    <source>
        <strain evidence="18 19">TBRC 2177</strain>
    </source>
</reference>
<evidence type="ECO:0000256" key="14">
    <source>
        <dbReference type="ARBA" id="ARBA00023136"/>
    </source>
</evidence>
<protein>
    <recommendedName>
        <fullName evidence="3">histidine kinase</fullName>
        <ecNumber evidence="3">2.7.13.3</ecNumber>
    </recommendedName>
</protein>
<evidence type="ECO:0000256" key="3">
    <source>
        <dbReference type="ARBA" id="ARBA00012438"/>
    </source>
</evidence>
<keyword evidence="9" id="KW-0547">Nucleotide-binding</keyword>
<dbReference type="Pfam" id="PF00512">
    <property type="entry name" value="HisKA"/>
    <property type="match status" value="1"/>
</dbReference>
<evidence type="ECO:0000256" key="13">
    <source>
        <dbReference type="ARBA" id="ARBA00023012"/>
    </source>
</evidence>
<feature type="domain" description="HAMP" evidence="17">
    <location>
        <begin position="197"/>
        <end position="249"/>
    </location>
</feature>
<evidence type="ECO:0000256" key="11">
    <source>
        <dbReference type="ARBA" id="ARBA00022840"/>
    </source>
</evidence>
<keyword evidence="6" id="KW-0597">Phosphoprotein</keyword>
<dbReference type="InterPro" id="IPR004358">
    <property type="entry name" value="Sig_transdc_His_kin-like_C"/>
</dbReference>
<dbReference type="SUPFAM" id="SSF55874">
    <property type="entry name" value="ATPase domain of HSP90 chaperone/DNA topoisomerase II/histidine kinase"/>
    <property type="match status" value="1"/>
</dbReference>
<proteinExistence type="predicted"/>
<keyword evidence="13" id="KW-0902">Two-component regulatory system</keyword>
<sequence>MSSNQEIDPLTTSEKIDRSLRRFLPRSLWGRSMLIVLVPLLVTQTIVLALFYGTYLHLVSRRLSSGVTGEIMLVAASISMPLSDDLRAQRLRDEGDITRLKLRYLPAQRLTREGTNHIFGPIDDVFARTLRQRLGRPFFVEWFPRQHVVNVMIQMPDGILGILVPSKRLSIGPIWVFVVWVLSTSVLLFVIAGIFMRNQVRAVRRLAQAAELFGLGRDAGAIRPQGAREVRQAAVAFNRMRARVNRFVAQRTSILAGVSHDLRTPLARLRLSLAMLPTKGTVQAEDIQADVVDMVQDLADMERLIESYLSFARGEGAEKPVLTDIRSVLDDVAVAAERSGGRVLSVSGEVGQEVLIRPDAMWRALNNLADNARRHGGDIRLGVRLTQRWVEITVEDAGKGLSPERLRYAEERLAAGERPGSGLGLTIVRDVVQAHGGFMRLGHSELGGLSVMLSLPR</sequence>
<feature type="domain" description="Histidine kinase" evidence="16">
    <location>
        <begin position="257"/>
        <end position="457"/>
    </location>
</feature>
<evidence type="ECO:0000256" key="15">
    <source>
        <dbReference type="SAM" id="Phobius"/>
    </source>
</evidence>
<dbReference type="Gene3D" id="1.10.287.130">
    <property type="match status" value="1"/>
</dbReference>
<evidence type="ECO:0000313" key="19">
    <source>
        <dbReference type="Proteomes" id="UP000677812"/>
    </source>
</evidence>
<evidence type="ECO:0000256" key="7">
    <source>
        <dbReference type="ARBA" id="ARBA00022679"/>
    </source>
</evidence>